<evidence type="ECO:0000313" key="2">
    <source>
        <dbReference type="Proteomes" id="UP000518300"/>
    </source>
</evidence>
<protein>
    <submittedName>
        <fullName evidence="1">Uncharacterized protein</fullName>
    </submittedName>
</protein>
<proteinExistence type="predicted"/>
<dbReference type="EMBL" id="JABBJJ010000122">
    <property type="protein sequence ID" value="NMO18070.1"/>
    <property type="molecule type" value="Genomic_DNA"/>
</dbReference>
<accession>A0A848LK35</accession>
<sequence length="191" mass="21526">MSQSLTAQALLQLVRRYYPAGIHGGDPRYEASEEFKRLTALRRAAVEDARAWDAFLQRVETEMPDCVVWDYPNIRYDPAYCLRLGLPGYPDGGPEHKEVVLMVCILAPVHLLYADHSKHVGDITETITYPPPFPTEFQPFAEKLEALAIETFGTTRLPEEVLSTPVPDIHVGLIGFGKVTLADCLFSDHRW</sequence>
<gene>
    <name evidence="1" type="ORF">HG543_24885</name>
</gene>
<reference evidence="1 2" key="1">
    <citation type="submission" date="2020-04" db="EMBL/GenBank/DDBJ databases">
        <title>Draft genome of Pyxidicoccus fallax type strain.</title>
        <authorList>
            <person name="Whitworth D.E."/>
        </authorList>
    </citation>
    <scope>NUCLEOTIDE SEQUENCE [LARGE SCALE GENOMIC DNA]</scope>
    <source>
        <strain evidence="1 2">DSM 14698</strain>
    </source>
</reference>
<dbReference type="RefSeq" id="WP_169347343.1">
    <property type="nucleotide sequence ID" value="NZ_JABBJJ010000122.1"/>
</dbReference>
<organism evidence="1 2">
    <name type="scientific">Pyxidicoccus fallax</name>
    <dbReference type="NCBI Taxonomy" id="394095"/>
    <lineage>
        <taxon>Bacteria</taxon>
        <taxon>Pseudomonadati</taxon>
        <taxon>Myxococcota</taxon>
        <taxon>Myxococcia</taxon>
        <taxon>Myxococcales</taxon>
        <taxon>Cystobacterineae</taxon>
        <taxon>Myxococcaceae</taxon>
        <taxon>Pyxidicoccus</taxon>
    </lineage>
</organism>
<dbReference type="Proteomes" id="UP000518300">
    <property type="component" value="Unassembled WGS sequence"/>
</dbReference>
<name>A0A848LK35_9BACT</name>
<comment type="caution">
    <text evidence="1">The sequence shown here is derived from an EMBL/GenBank/DDBJ whole genome shotgun (WGS) entry which is preliminary data.</text>
</comment>
<dbReference type="AlphaFoldDB" id="A0A848LK35"/>
<evidence type="ECO:0000313" key="1">
    <source>
        <dbReference type="EMBL" id="NMO18070.1"/>
    </source>
</evidence>
<keyword evidence="2" id="KW-1185">Reference proteome</keyword>